<evidence type="ECO:0000313" key="7">
    <source>
        <dbReference type="Proteomes" id="UP000291259"/>
    </source>
</evidence>
<dbReference type="Gene3D" id="1.10.357.10">
    <property type="entry name" value="Tetracycline Repressor, domain 2"/>
    <property type="match status" value="1"/>
</dbReference>
<dbReference type="Gene3D" id="1.10.10.60">
    <property type="entry name" value="Homeodomain-like"/>
    <property type="match status" value="1"/>
</dbReference>
<organism evidence="6 7">
    <name type="scientific">Agromyces protaetiae</name>
    <dbReference type="NCBI Taxonomy" id="2509455"/>
    <lineage>
        <taxon>Bacteria</taxon>
        <taxon>Bacillati</taxon>
        <taxon>Actinomycetota</taxon>
        <taxon>Actinomycetes</taxon>
        <taxon>Micrococcales</taxon>
        <taxon>Microbacteriaceae</taxon>
        <taxon>Agromyces</taxon>
    </lineage>
</organism>
<name>A0A4P6F8Q8_9MICO</name>
<dbReference type="Proteomes" id="UP000291259">
    <property type="component" value="Chromosome"/>
</dbReference>
<reference evidence="6 7" key="1">
    <citation type="submission" date="2019-01" db="EMBL/GenBank/DDBJ databases">
        <title>Genome sequencing of strain FW100M-8.</title>
        <authorList>
            <person name="Heo J."/>
            <person name="Kim S.-J."/>
            <person name="Kim J.-S."/>
            <person name="Hong S.-B."/>
            <person name="Kwon S.-W."/>
        </authorList>
    </citation>
    <scope>NUCLEOTIDE SEQUENCE [LARGE SCALE GENOMIC DNA]</scope>
    <source>
        <strain evidence="6 7">FW100M-8</strain>
    </source>
</reference>
<keyword evidence="1" id="KW-0805">Transcription regulation</keyword>
<dbReference type="OrthoDB" id="956698at2"/>
<accession>A0A4P6F8Q8</accession>
<dbReference type="Pfam" id="PF17754">
    <property type="entry name" value="TetR_C_14"/>
    <property type="match status" value="1"/>
</dbReference>
<dbReference type="InterPro" id="IPR009057">
    <property type="entry name" value="Homeodomain-like_sf"/>
</dbReference>
<evidence type="ECO:0000256" key="1">
    <source>
        <dbReference type="ARBA" id="ARBA00023015"/>
    </source>
</evidence>
<dbReference type="Pfam" id="PF00440">
    <property type="entry name" value="TetR_N"/>
    <property type="match status" value="1"/>
</dbReference>
<sequence>MVEPAAVAPVAAGGARELTRRAVRAQVSQLAVALVFEQGFDATTVDDICAVAGISRSTFFRYFPTKEAALFGDMADAGTELLAALQARPEDEAPWVALRRASDPLIDRYLGDPAQALRFAKLITGTPTLAAWHREKNAHEYELLRPELARRLGIDAADASDPRVSALLAAALGCVDAAVAAWVEVGEEARLGDLLDRAMGAIASA</sequence>
<evidence type="ECO:0000259" key="5">
    <source>
        <dbReference type="PROSITE" id="PS50977"/>
    </source>
</evidence>
<evidence type="ECO:0000313" key="6">
    <source>
        <dbReference type="EMBL" id="QAY72490.1"/>
    </source>
</evidence>
<dbReference type="KEGG" id="agf:ET445_03180"/>
<dbReference type="AlphaFoldDB" id="A0A4P6F8Q8"/>
<dbReference type="InterPro" id="IPR050109">
    <property type="entry name" value="HTH-type_TetR-like_transc_reg"/>
</dbReference>
<dbReference type="InterPro" id="IPR041347">
    <property type="entry name" value="MftR_C"/>
</dbReference>
<protein>
    <submittedName>
        <fullName evidence="6">TetR family transcriptional regulator</fullName>
    </submittedName>
</protein>
<dbReference type="GO" id="GO:0000976">
    <property type="term" value="F:transcription cis-regulatory region binding"/>
    <property type="evidence" value="ECO:0007669"/>
    <property type="project" value="TreeGrafter"/>
</dbReference>
<keyword evidence="7" id="KW-1185">Reference proteome</keyword>
<feature type="DNA-binding region" description="H-T-H motif" evidence="4">
    <location>
        <begin position="44"/>
        <end position="63"/>
    </location>
</feature>
<dbReference type="SUPFAM" id="SSF46689">
    <property type="entry name" value="Homeodomain-like"/>
    <property type="match status" value="1"/>
</dbReference>
<proteinExistence type="predicted"/>
<evidence type="ECO:0000256" key="3">
    <source>
        <dbReference type="ARBA" id="ARBA00023163"/>
    </source>
</evidence>
<dbReference type="PANTHER" id="PTHR30055">
    <property type="entry name" value="HTH-TYPE TRANSCRIPTIONAL REGULATOR RUTR"/>
    <property type="match status" value="1"/>
</dbReference>
<dbReference type="PROSITE" id="PS50977">
    <property type="entry name" value="HTH_TETR_2"/>
    <property type="match status" value="1"/>
</dbReference>
<keyword evidence="2 4" id="KW-0238">DNA-binding</keyword>
<keyword evidence="3" id="KW-0804">Transcription</keyword>
<dbReference type="InterPro" id="IPR001647">
    <property type="entry name" value="HTH_TetR"/>
</dbReference>
<gene>
    <name evidence="6" type="ORF">ET445_03180</name>
</gene>
<feature type="domain" description="HTH tetR-type" evidence="5">
    <location>
        <begin position="21"/>
        <end position="81"/>
    </location>
</feature>
<dbReference type="EMBL" id="CP035491">
    <property type="protein sequence ID" value="QAY72490.1"/>
    <property type="molecule type" value="Genomic_DNA"/>
</dbReference>
<dbReference type="RefSeq" id="WP_129188764.1">
    <property type="nucleotide sequence ID" value="NZ_CP035491.1"/>
</dbReference>
<dbReference type="GO" id="GO:0003700">
    <property type="term" value="F:DNA-binding transcription factor activity"/>
    <property type="evidence" value="ECO:0007669"/>
    <property type="project" value="TreeGrafter"/>
</dbReference>
<evidence type="ECO:0000256" key="4">
    <source>
        <dbReference type="PROSITE-ProRule" id="PRU00335"/>
    </source>
</evidence>
<evidence type="ECO:0000256" key="2">
    <source>
        <dbReference type="ARBA" id="ARBA00023125"/>
    </source>
</evidence>
<dbReference type="PANTHER" id="PTHR30055:SF238">
    <property type="entry name" value="MYCOFACTOCIN BIOSYNTHESIS TRANSCRIPTIONAL REGULATOR MFTR-RELATED"/>
    <property type="match status" value="1"/>
</dbReference>